<feature type="region of interest" description="Disordered" evidence="1">
    <location>
        <begin position="177"/>
        <end position="206"/>
    </location>
</feature>
<feature type="compositionally biased region" description="Pro residues" evidence="1">
    <location>
        <begin position="51"/>
        <end position="64"/>
    </location>
</feature>
<feature type="transmembrane region" description="Helical" evidence="2">
    <location>
        <begin position="121"/>
        <end position="141"/>
    </location>
</feature>
<feature type="compositionally biased region" description="Gly residues" evidence="1">
    <location>
        <begin position="33"/>
        <end position="46"/>
    </location>
</feature>
<feature type="compositionally biased region" description="Basic and acidic residues" evidence="1">
    <location>
        <begin position="195"/>
        <end position="206"/>
    </location>
</feature>
<evidence type="ECO:0000256" key="1">
    <source>
        <dbReference type="SAM" id="MobiDB-lite"/>
    </source>
</evidence>
<feature type="compositionally biased region" description="Low complexity" evidence="1">
    <location>
        <begin position="185"/>
        <end position="194"/>
    </location>
</feature>
<dbReference type="Proteomes" id="UP000175829">
    <property type="component" value="Unassembled WGS sequence"/>
</dbReference>
<feature type="compositionally biased region" description="Low complexity" evidence="1">
    <location>
        <begin position="65"/>
        <end position="103"/>
    </location>
</feature>
<reference evidence="3 4" key="1">
    <citation type="journal article" date="2016" name="Front. Microbiol.">
        <title>Comparative Genomics Analysis of Streptomyces Species Reveals Their Adaptation to the Marine Environment and Their Diversity at the Genomic Level.</title>
        <authorList>
            <person name="Tian X."/>
            <person name="Zhang Z."/>
            <person name="Yang T."/>
            <person name="Chen M."/>
            <person name="Li J."/>
            <person name="Chen F."/>
            <person name="Yang J."/>
            <person name="Li W."/>
            <person name="Zhang B."/>
            <person name="Zhang Z."/>
            <person name="Wu J."/>
            <person name="Zhang C."/>
            <person name="Long L."/>
            <person name="Xiao J."/>
        </authorList>
    </citation>
    <scope>NUCLEOTIDE SEQUENCE [LARGE SCALE GENOMIC DNA]</scope>
    <source>
        <strain evidence="3 4">SCSIO M10379</strain>
    </source>
</reference>
<protein>
    <submittedName>
        <fullName evidence="3">Uncharacterized protein</fullName>
    </submittedName>
</protein>
<dbReference type="RefSeq" id="WP_069991201.1">
    <property type="nucleotide sequence ID" value="NZ_LJGV01000022.1"/>
</dbReference>
<evidence type="ECO:0000313" key="4">
    <source>
        <dbReference type="Proteomes" id="UP000175829"/>
    </source>
</evidence>
<proteinExistence type="predicted"/>
<organism evidence="3 4">
    <name type="scientific">Streptomyces qinglanensis</name>
    <dbReference type="NCBI Taxonomy" id="943816"/>
    <lineage>
        <taxon>Bacteria</taxon>
        <taxon>Bacillati</taxon>
        <taxon>Actinomycetota</taxon>
        <taxon>Actinomycetes</taxon>
        <taxon>Kitasatosporales</taxon>
        <taxon>Streptomycetaceae</taxon>
        <taxon>Streptomyces</taxon>
    </lineage>
</organism>
<evidence type="ECO:0000256" key="2">
    <source>
        <dbReference type="SAM" id="Phobius"/>
    </source>
</evidence>
<evidence type="ECO:0000313" key="3">
    <source>
        <dbReference type="EMBL" id="OEU97774.1"/>
    </source>
</evidence>
<keyword evidence="2" id="KW-1133">Transmembrane helix</keyword>
<feature type="compositionally biased region" description="Low complexity" evidence="1">
    <location>
        <begin position="1"/>
        <end position="31"/>
    </location>
</feature>
<feature type="region of interest" description="Disordered" evidence="1">
    <location>
        <begin position="254"/>
        <end position="281"/>
    </location>
</feature>
<accession>A0A1E7K1G5</accession>
<gene>
    <name evidence="3" type="ORF">AN217_07825</name>
</gene>
<comment type="caution">
    <text evidence="3">The sequence shown here is derived from an EMBL/GenBank/DDBJ whole genome shotgun (WGS) entry which is preliminary data.</text>
</comment>
<feature type="region of interest" description="Disordered" evidence="1">
    <location>
        <begin position="143"/>
        <end position="162"/>
    </location>
</feature>
<sequence>MSNQQPGPYGQQPGQPGPYDQQPGPYGQPPQQGGPGPYGGAPGQPGYGYPQQPPPQQPPGPPPQGYGFPQQQGAPGQPGQAAPYGQPGPYGQPDPYGQQAPYGQPGPPMPPQGGGGKGKTIGIVVGALVLVAAVIGGVVLFTGTDDDEGGGGGKGGGSAVADDGKKYKLVTPATVAGEFDKKPGSENSSSSGFSDSDKDKFEQFGVKDPKTVSANYESGTGIDAKKLSFGGVYGSIENPEAVVDAALLMVAKEAKEDPGTSGGGKAELDGEPQQVKPSGLGDDAVMKCQKVKYSAPPGSSSGVDSFTMPFCMWGDHSTIGFVVTASAADAISGQGTSVTEAGETTAKVREDVRVPIT</sequence>
<keyword evidence="2" id="KW-0812">Transmembrane</keyword>
<dbReference type="EMBL" id="LJGV01000022">
    <property type="protein sequence ID" value="OEU97774.1"/>
    <property type="molecule type" value="Genomic_DNA"/>
</dbReference>
<feature type="region of interest" description="Disordered" evidence="1">
    <location>
        <begin position="1"/>
        <end position="115"/>
    </location>
</feature>
<name>A0A1E7K1G5_9ACTN</name>
<keyword evidence="2" id="KW-0472">Membrane</keyword>
<dbReference type="AlphaFoldDB" id="A0A1E7K1G5"/>
<dbReference type="PATRIC" id="fig|943816.4.peg.942"/>